<evidence type="ECO:0000313" key="2">
    <source>
        <dbReference type="Proteomes" id="UP001595752"/>
    </source>
</evidence>
<dbReference type="RefSeq" id="WP_377914800.1">
    <property type="nucleotide sequence ID" value="NZ_JBHRZT010000043.1"/>
</dbReference>
<dbReference type="Proteomes" id="UP001595752">
    <property type="component" value="Unassembled WGS sequence"/>
</dbReference>
<protein>
    <submittedName>
        <fullName evidence="1">Uncharacterized protein</fullName>
    </submittedName>
</protein>
<comment type="caution">
    <text evidence="1">The sequence shown here is derived from an EMBL/GenBank/DDBJ whole genome shotgun (WGS) entry which is preliminary data.</text>
</comment>
<gene>
    <name evidence="1" type="ORF">ACFOU2_10380</name>
</gene>
<organism evidence="1 2">
    <name type="scientific">Bacillus songklensis</name>
    <dbReference type="NCBI Taxonomy" id="1069116"/>
    <lineage>
        <taxon>Bacteria</taxon>
        <taxon>Bacillati</taxon>
        <taxon>Bacillota</taxon>
        <taxon>Bacilli</taxon>
        <taxon>Bacillales</taxon>
        <taxon>Bacillaceae</taxon>
        <taxon>Bacillus</taxon>
    </lineage>
</organism>
<proteinExistence type="predicted"/>
<keyword evidence="2" id="KW-1185">Reference proteome</keyword>
<dbReference type="EMBL" id="JBHRZT010000043">
    <property type="protein sequence ID" value="MFC3883887.1"/>
    <property type="molecule type" value="Genomic_DNA"/>
</dbReference>
<reference evidence="2" key="1">
    <citation type="journal article" date="2019" name="Int. J. Syst. Evol. Microbiol.">
        <title>The Global Catalogue of Microorganisms (GCM) 10K type strain sequencing project: providing services to taxonomists for standard genome sequencing and annotation.</title>
        <authorList>
            <consortium name="The Broad Institute Genomics Platform"/>
            <consortium name="The Broad Institute Genome Sequencing Center for Infectious Disease"/>
            <person name="Wu L."/>
            <person name="Ma J."/>
        </authorList>
    </citation>
    <scope>NUCLEOTIDE SEQUENCE [LARGE SCALE GENOMIC DNA]</scope>
    <source>
        <strain evidence="2">CCUG 61889</strain>
    </source>
</reference>
<evidence type="ECO:0000313" key="1">
    <source>
        <dbReference type="EMBL" id="MFC3883887.1"/>
    </source>
</evidence>
<name>A0ABV8B401_9BACI</name>
<accession>A0ABV8B401</accession>
<sequence length="52" mass="6217">MLYQKGFQHVEAFQVDVANESEMNEKDMKRSLKRHTLLRLLMERKLGRNPTV</sequence>